<feature type="domain" description="Tail spike" evidence="1">
    <location>
        <begin position="90"/>
        <end position="357"/>
    </location>
</feature>
<protein>
    <submittedName>
        <fullName evidence="2">Tail protein</fullName>
    </submittedName>
</protein>
<accession>A0A8S5STC7</accession>
<sequence>MLMLFDRDESFISSLKYNNIRRHREINGLNTLEFETNREVEFGQRLLFKDKQGIWHEYIIIDYFKTHDENGVTYEVFCEDSTSELYGFFIEDMKPRNALASNVLGQILEGTRFEVGYVDDFGKESFNIYRTSVKSALWKMLEKYKAEIKVRLVVGKQGIEHRYIDLRQSIGRNVGKTFTYKKDIGSIKKTTSTKDLVTALYGFGKGEEVVGDDGQPSGGYGRKIDFGEINGGKKYVADEEARKKYGLGKDRVHIFGSVDFDDCEDKKELLELTKERLKELSKPKITYELNVEDISRYEGYIGEGVDLGDVVLVKDKMIDTLVQTRVIAIKDNPIEEVLDSEIVLGNFIKDLSDNMVAYDKLKSIFENDRNRFNDELERLANGVRSSYIQSILEKFNKELNETGGWVYAEEGEGLLILNAPREGNPTQAINLKGGMIAIANHKNADGSFAYETFGDGNGFTANLIRAGVLRGGKVFFNLEDGTFLIGESRTNYSMFWDGTTLHLRDVDIDLSNNYQIQNINNNISDVDKKIDSTKIGLDAGIGDLKANVDAFIKKVDADISSLDTTIDVNRVEIINDLDAVSDRIDETIKDYDIKFETVDKKIDVVSQDFKVGQGQLESTINGKISGLANIVESNQKVIGDIRSEIKQSESSIESLIASQIKTVNDKIDSKDTAIRDYVKTNYSTTLQTDEKIKSTVASEVRTINSDLLNNYDTKAEVDAKIKSADTSLKSYVSTNYSTISQTDSKIDSKVASEIRTINSKIDSKDSYLRTYVSNNYSTKTQTSDLIESKVSSVSDDVSNLRTRVSTAESKISQTSSQISSKISSSDARSIFRQEASSFTFDASQVNFNSNVSVTGSFETYGVTNIMGTYRDIKTALSSGAIRFYDDSGYERGSMYASQGLIVRGPSIQIQTGSRASDPSISLDSSYIKLAAKEKVIISSDVRCSDLEASKISARNLLIDYTVYCKAVDISGWRIETSSDNRQLVISAPNGKRWNFDKYEGFFES</sequence>
<dbReference type="EMBL" id="BK032677">
    <property type="protein sequence ID" value="DAF54309.1"/>
    <property type="molecule type" value="Genomic_DNA"/>
</dbReference>
<dbReference type="InterPro" id="IPR010572">
    <property type="entry name" value="Tail_dom"/>
</dbReference>
<evidence type="ECO:0000259" key="1">
    <source>
        <dbReference type="Pfam" id="PF06605"/>
    </source>
</evidence>
<dbReference type="NCBIfam" id="TIGR01665">
    <property type="entry name" value="put_anti_recept"/>
    <property type="match status" value="1"/>
</dbReference>
<dbReference type="Pfam" id="PF06605">
    <property type="entry name" value="Prophage_tail"/>
    <property type="match status" value="1"/>
</dbReference>
<proteinExistence type="predicted"/>
<dbReference type="InterPro" id="IPR007119">
    <property type="entry name" value="Phage_tail_spike_N"/>
</dbReference>
<organism evidence="2">
    <name type="scientific">Siphoviridae sp. ctZUr4</name>
    <dbReference type="NCBI Taxonomy" id="2827892"/>
    <lineage>
        <taxon>Viruses</taxon>
        <taxon>Duplodnaviria</taxon>
        <taxon>Heunggongvirae</taxon>
        <taxon>Uroviricota</taxon>
        <taxon>Caudoviricetes</taxon>
    </lineage>
</organism>
<evidence type="ECO:0000313" key="2">
    <source>
        <dbReference type="EMBL" id="DAF54309.1"/>
    </source>
</evidence>
<name>A0A8S5STC7_9CAUD</name>
<reference evidence="2" key="1">
    <citation type="journal article" date="2021" name="Proc. Natl. Acad. Sci. U.S.A.">
        <title>A Catalog of Tens of Thousands of Viruses from Human Metagenomes Reveals Hidden Associations with Chronic Diseases.</title>
        <authorList>
            <person name="Tisza M.J."/>
            <person name="Buck C.B."/>
        </authorList>
    </citation>
    <scope>NUCLEOTIDE SEQUENCE</scope>
    <source>
        <strain evidence="2">CtZUr4</strain>
    </source>
</reference>